<protein>
    <submittedName>
        <fullName evidence="3">Uncharacterized protein</fullName>
    </submittedName>
</protein>
<gene>
    <name evidence="3" type="ORF">CC85DRAFT_301588</name>
</gene>
<proteinExistence type="predicted"/>
<feature type="region of interest" description="Disordered" evidence="1">
    <location>
        <begin position="177"/>
        <end position="465"/>
    </location>
</feature>
<keyword evidence="2" id="KW-0812">Transmembrane</keyword>
<dbReference type="Proteomes" id="UP000053611">
    <property type="component" value="Unassembled WGS sequence"/>
</dbReference>
<dbReference type="GeneID" id="28985915"/>
<dbReference type="InterPro" id="IPR004345">
    <property type="entry name" value="TB2_DP1_HVA22"/>
</dbReference>
<feature type="compositionally biased region" description="Low complexity" evidence="1">
    <location>
        <begin position="421"/>
        <end position="450"/>
    </location>
</feature>
<evidence type="ECO:0000256" key="1">
    <source>
        <dbReference type="SAM" id="MobiDB-lite"/>
    </source>
</evidence>
<dbReference type="AlphaFoldDB" id="A0A0J1B637"/>
<organism evidence="3 4">
    <name type="scientific">Cutaneotrichosporon oleaginosum</name>
    <dbReference type="NCBI Taxonomy" id="879819"/>
    <lineage>
        <taxon>Eukaryota</taxon>
        <taxon>Fungi</taxon>
        <taxon>Dikarya</taxon>
        <taxon>Basidiomycota</taxon>
        <taxon>Agaricomycotina</taxon>
        <taxon>Tremellomycetes</taxon>
        <taxon>Trichosporonales</taxon>
        <taxon>Trichosporonaceae</taxon>
        <taxon>Cutaneotrichosporon</taxon>
    </lineage>
</organism>
<feature type="compositionally biased region" description="Low complexity" evidence="1">
    <location>
        <begin position="258"/>
        <end position="272"/>
    </location>
</feature>
<feature type="transmembrane region" description="Helical" evidence="2">
    <location>
        <begin position="67"/>
        <end position="92"/>
    </location>
</feature>
<keyword evidence="2" id="KW-0472">Membrane</keyword>
<reference evidence="3 4" key="1">
    <citation type="submission" date="2015-03" db="EMBL/GenBank/DDBJ databases">
        <title>Genomics and transcriptomics of the oil-accumulating basidiomycete yeast T. oleaginosus allow insights into substrate utilization and the diverse evolutionary trajectories of mating systems in fungi.</title>
        <authorList>
            <consortium name="DOE Joint Genome Institute"/>
            <person name="Kourist R."/>
            <person name="Kracht O."/>
            <person name="Bracharz F."/>
            <person name="Lipzen A."/>
            <person name="Nolan M."/>
            <person name="Ohm R."/>
            <person name="Grigoriev I."/>
            <person name="Sun S."/>
            <person name="Heitman J."/>
            <person name="Bruck T."/>
            <person name="Nowrousian M."/>
        </authorList>
    </citation>
    <scope>NUCLEOTIDE SEQUENCE [LARGE SCALE GENOMIC DNA]</scope>
    <source>
        <strain evidence="3 4">IBC0246</strain>
    </source>
</reference>
<feature type="compositionally biased region" description="Basic and acidic residues" evidence="1">
    <location>
        <begin position="294"/>
        <end position="316"/>
    </location>
</feature>
<name>A0A0J1B637_9TREE</name>
<dbReference type="EMBL" id="KQ087197">
    <property type="protein sequence ID" value="KLT43189.1"/>
    <property type="molecule type" value="Genomic_DNA"/>
</dbReference>
<feature type="transmembrane region" description="Helical" evidence="2">
    <location>
        <begin position="133"/>
        <end position="150"/>
    </location>
</feature>
<evidence type="ECO:0000313" key="3">
    <source>
        <dbReference type="EMBL" id="KLT43189.1"/>
    </source>
</evidence>
<keyword evidence="4" id="KW-1185">Reference proteome</keyword>
<dbReference type="RefSeq" id="XP_018279680.1">
    <property type="nucleotide sequence ID" value="XM_018425312.1"/>
</dbReference>
<accession>A0A0J1B637</accession>
<feature type="compositionally biased region" description="Basic and acidic residues" evidence="1">
    <location>
        <begin position="323"/>
        <end position="333"/>
    </location>
</feature>
<dbReference type="OrthoDB" id="434647at2759"/>
<feature type="compositionally biased region" description="Polar residues" evidence="1">
    <location>
        <begin position="360"/>
        <end position="375"/>
    </location>
</feature>
<dbReference type="Pfam" id="PF03134">
    <property type="entry name" value="TB2_DP1_HVA22"/>
    <property type="match status" value="1"/>
</dbReference>
<sequence>MTSSKQVISRVAGAYALLLFLGSRNQIGRTLWILLNLRDTLCALKEVYPNGRRIGVVTRRRRLRAALAGWIVLVSVQPITMTADTLLVWIPFYSSIKMLIMLALIYWRVESSALLFQAIVVPFVRRYERQIDLTLLLIGSTALFFFHFLIELPYQAVVALVKRPALSAPRTPARQRPAWTVAYPATPSPSHSVSHTEPEPPLLKEAPQALTLTSSPRSPSRRPRGPREHKADSATSHQPRAATVKSAAPSNKPGRVKAAALSFDSSSTLASTSDRERPRSALSERSKRAVAPPRVDDTVRPLKAARPSEKVSDKRLVRPIRSGKAEDQRDVAHSVKVRSALKHLPPAPSHDPRQPIAGPSRSSNSQTMPPRSMSQAEPKRPTRGQKRARPDEEEYEESDASTHRSSHAMSTRNTPRKAKGSKAATASGPAKRATAPRQPATRTRVAATTTKGDTPRVKRARPGKK</sequence>
<evidence type="ECO:0000313" key="4">
    <source>
        <dbReference type="Proteomes" id="UP000053611"/>
    </source>
</evidence>
<feature type="transmembrane region" description="Helical" evidence="2">
    <location>
        <begin position="98"/>
        <end position="121"/>
    </location>
</feature>
<evidence type="ECO:0000256" key="2">
    <source>
        <dbReference type="SAM" id="Phobius"/>
    </source>
</evidence>
<keyword evidence="2" id="KW-1133">Transmembrane helix</keyword>
<feature type="compositionally biased region" description="Basic and acidic residues" evidence="1">
    <location>
        <begin position="273"/>
        <end position="287"/>
    </location>
</feature>